<feature type="binding site" evidence="13">
    <location>
        <position position="94"/>
    </location>
    <ligand>
        <name>heme</name>
        <dbReference type="ChEBI" id="CHEBI:30413"/>
    </ligand>
</feature>
<evidence type="ECO:0000313" key="17">
    <source>
        <dbReference type="EMBL" id="ADY27184.1"/>
    </source>
</evidence>
<dbReference type="InterPro" id="IPR002226">
    <property type="entry name" value="Catalase_haem_BS"/>
</dbReference>
<evidence type="ECO:0000256" key="2">
    <source>
        <dbReference type="ARBA" id="ARBA00010660"/>
    </source>
</evidence>
<dbReference type="GO" id="GO:0006979">
    <property type="term" value="P:response to oxidative stress"/>
    <property type="evidence" value="ECO:0007669"/>
    <property type="project" value="InterPro"/>
</dbReference>
<keyword evidence="5 10" id="KW-0349">Heme</keyword>
<feature type="compositionally biased region" description="Polar residues" evidence="15">
    <location>
        <begin position="1"/>
        <end position="10"/>
    </location>
</feature>
<evidence type="ECO:0000256" key="11">
    <source>
        <dbReference type="PIRSR" id="PIRSR038927-1"/>
    </source>
</evidence>
<dbReference type="AlphaFoldDB" id="F0RPY2"/>
<dbReference type="SUPFAM" id="SSF52317">
    <property type="entry name" value="Class I glutamine amidotransferase-like"/>
    <property type="match status" value="1"/>
</dbReference>
<dbReference type="Pfam" id="PF00199">
    <property type="entry name" value="Catalase"/>
    <property type="match status" value="1"/>
</dbReference>
<keyword evidence="4 10" id="KW-0575">Peroxidase</keyword>
<accession>F0RPY2</accession>
<feature type="active site" evidence="11">
    <location>
        <position position="97"/>
    </location>
</feature>
<organism evidence="17 18">
    <name type="scientific">Deinococcus proteolyticus (strain ATCC 35074 / DSM 20540 / JCM 6276 / NBRC 101906 / NCIMB 13154 / VKM Ac-1939 / CCM 2703 / MRP)</name>
    <dbReference type="NCBI Taxonomy" id="693977"/>
    <lineage>
        <taxon>Bacteria</taxon>
        <taxon>Thermotogati</taxon>
        <taxon>Deinococcota</taxon>
        <taxon>Deinococci</taxon>
        <taxon>Deinococcales</taxon>
        <taxon>Deinococcaceae</taxon>
        <taxon>Deinococcus</taxon>
    </lineage>
</organism>
<proteinExistence type="inferred from homology"/>
<dbReference type="EMBL" id="CP002537">
    <property type="protein sequence ID" value="ADY27184.1"/>
    <property type="molecule type" value="Genomic_DNA"/>
</dbReference>
<feature type="binding site" description="axial binding residue" evidence="12">
    <location>
        <position position="384"/>
    </location>
    <ligand>
        <name>heme</name>
        <dbReference type="ChEBI" id="CHEBI:30413"/>
    </ligand>
    <ligandPart>
        <name>Fe</name>
        <dbReference type="ChEBI" id="CHEBI:18248"/>
    </ligandPart>
</feature>
<dbReference type="InterPro" id="IPR029062">
    <property type="entry name" value="Class_I_gatase-like"/>
</dbReference>
<dbReference type="CDD" id="cd03132">
    <property type="entry name" value="GATase1_catalase"/>
    <property type="match status" value="1"/>
</dbReference>
<dbReference type="InterPro" id="IPR010582">
    <property type="entry name" value="Catalase_immune_responsive"/>
</dbReference>
<feature type="binding site" evidence="13">
    <location>
        <position position="380"/>
    </location>
    <ligand>
        <name>heme</name>
        <dbReference type="ChEBI" id="CHEBI:30413"/>
    </ligand>
</feature>
<feature type="binding site" evidence="13">
    <location>
        <position position="134"/>
    </location>
    <ligand>
        <name>heme</name>
        <dbReference type="ChEBI" id="CHEBI:30413"/>
    </ligand>
</feature>
<feature type="compositionally biased region" description="Basic and acidic residues" evidence="15">
    <location>
        <begin position="13"/>
        <end position="49"/>
    </location>
</feature>
<evidence type="ECO:0000256" key="7">
    <source>
        <dbReference type="ARBA" id="ARBA00023002"/>
    </source>
</evidence>
<evidence type="ECO:0000256" key="15">
    <source>
        <dbReference type="SAM" id="MobiDB-lite"/>
    </source>
</evidence>
<feature type="domain" description="Catalase core" evidence="16">
    <location>
        <begin position="50"/>
        <end position="438"/>
    </location>
</feature>
<evidence type="ECO:0000256" key="6">
    <source>
        <dbReference type="ARBA" id="ARBA00022723"/>
    </source>
</evidence>
<dbReference type="PROSITE" id="PS00437">
    <property type="entry name" value="CATALASE_1"/>
    <property type="match status" value="1"/>
</dbReference>
<dbReference type="HOGENOM" id="CLU_010645_3_0_0"/>
<feature type="binding site" evidence="13">
    <location>
        <position position="391"/>
    </location>
    <ligand>
        <name>heme</name>
        <dbReference type="ChEBI" id="CHEBI:30413"/>
    </ligand>
</feature>
<dbReference type="InterPro" id="IPR011614">
    <property type="entry name" value="Catalase_core"/>
</dbReference>
<dbReference type="PROSITE" id="PS00438">
    <property type="entry name" value="CATALASE_2"/>
    <property type="match status" value="1"/>
</dbReference>
<evidence type="ECO:0000256" key="3">
    <source>
        <dbReference type="ARBA" id="ARBA00012314"/>
    </source>
</evidence>
<dbReference type="InterPro" id="IPR018028">
    <property type="entry name" value="Catalase"/>
</dbReference>
<evidence type="ECO:0000256" key="10">
    <source>
        <dbReference type="PIRNR" id="PIRNR038927"/>
    </source>
</evidence>
<gene>
    <name evidence="17" type="ordered locus">Deipr_2053</name>
</gene>
<evidence type="ECO:0000256" key="8">
    <source>
        <dbReference type="ARBA" id="ARBA00023004"/>
    </source>
</evidence>
<keyword evidence="6 10" id="KW-0479">Metal-binding</keyword>
<evidence type="ECO:0000256" key="4">
    <source>
        <dbReference type="ARBA" id="ARBA00022559"/>
    </source>
</evidence>
<dbReference type="GO" id="GO:0042744">
    <property type="term" value="P:hydrogen peroxide catabolic process"/>
    <property type="evidence" value="ECO:0007669"/>
    <property type="project" value="UniProtKB-UniRule"/>
</dbReference>
<dbReference type="OrthoDB" id="9760293at2"/>
<dbReference type="InterPro" id="IPR020835">
    <property type="entry name" value="Catalase_sf"/>
</dbReference>
<evidence type="ECO:0000256" key="9">
    <source>
        <dbReference type="ARBA" id="ARBA00023324"/>
    </source>
</evidence>
<keyword evidence="18" id="KW-1185">Reference proteome</keyword>
<dbReference type="SMART" id="SM01060">
    <property type="entry name" value="Catalase"/>
    <property type="match status" value="1"/>
</dbReference>
<keyword evidence="8 10" id="KW-0408">Iron</keyword>
<evidence type="ECO:0000256" key="1">
    <source>
        <dbReference type="ARBA" id="ARBA00001971"/>
    </source>
</evidence>
<sequence>MPKSETSQPAASVRHDPSDPIHNQDKAHTNAKSDDLARDTAPRSEQDRLTDNFGHAISDDLNSLKAGVRGPTLLEDYLLREKIHHFDHERIPERIVHARGSAAHGYFELTESLEQYTTARVLTEVGKQTPVFTRFSTVAGFRGSADTPRDVRGFSVRFYTDEGNWDIVGNNIPVFFIQDAIKFPDLVHAVKPEPHHEMPQAASAHDTFWDFISLTPESMHMIMWQMSDRTLPRYFDTMEGFGVHTFRLINAQGQSTFVKYHWKPVNGVHSLVWDESQKIMGKDPDFQRRAMWETIDQGGTLEWDLAVQLFTQEEADGWDFDILDATKIIPEELVPLKVIGRMVLNRNPDNFFAETEQVGYKPTNLVQGMDFTNDPLMQGRLFSYLDTQLIRLGGPNWQHLPINRPLNPVANNQRDGFMRHVINPGRVSYHPASLDGGSPQEVPRDQGGFVSYPEPISGEKLRKRAESFGDHYGQARLFWNSLEPIEREHLCKALQFELSKVETRHVRVAMLDHLEQIHPLLASQVAVALGEAPRADEVVKPGGTADCAEEMQLLAKAEAAPTASGGLSKSKGLSMEAQPPKGIRNRMVAILAADGVDGAQVDAIKQALEAEDAKGEVLGQHLGMLDGGAEAKKTISNSHMVLFDAVIVPGGAQSVAALLEDGDAHAYLLEAYKHGKPIAAYGEGQQLLQGSDLAALVGDLSGMKALGILSADAPDMAEFVQTLAQHRFWGRPKLKRLSN</sequence>
<reference evidence="17 18" key="1">
    <citation type="submission" date="2011-02" db="EMBL/GenBank/DDBJ databases">
        <title>The complete sequence of plasmid1 of Deinococcus proteolyticus DSM 20540.</title>
        <authorList>
            <consortium name="US DOE Joint Genome Institute (JGI-PGF)"/>
            <person name="Lucas S."/>
            <person name="Copeland A."/>
            <person name="Lapidus A."/>
            <person name="Bruce D."/>
            <person name="Goodwin L."/>
            <person name="Pitluck S."/>
            <person name="Kyrpides N."/>
            <person name="Mavromatis K."/>
            <person name="Pagani I."/>
            <person name="Ivanova N."/>
            <person name="Ovchinnikova G."/>
            <person name="Zeytun A."/>
            <person name="Detter J.C."/>
            <person name="Han C."/>
            <person name="Land M."/>
            <person name="Hauser L."/>
            <person name="Markowitz V."/>
            <person name="Cheng J.-F."/>
            <person name="Hugenholtz P."/>
            <person name="Woyke T."/>
            <person name="Wu D."/>
            <person name="Pukall R."/>
            <person name="Steenblock K."/>
            <person name="Brambilla E."/>
            <person name="Klenk H.-P."/>
            <person name="Eisen J.A."/>
        </authorList>
    </citation>
    <scope>NUCLEOTIDE SEQUENCE [LARGE SCALE GENOMIC DNA]</scope>
    <source>
        <strain evidence="18">ATCC 35074 / DSM 20540 / JCM 6276 / NBRC 101906 / NCIMB 13154 / VKM Ac-1939 / CCM 2703 / MRP</strain>
        <plasmid evidence="18">Plasmid pDEIPR01</plasmid>
    </source>
</reference>
<dbReference type="SUPFAM" id="SSF56634">
    <property type="entry name" value="Heme-dependent catalase-like"/>
    <property type="match status" value="1"/>
</dbReference>
<feature type="binding site" evidence="13">
    <location>
        <position position="183"/>
    </location>
    <ligand>
        <name>heme</name>
        <dbReference type="ChEBI" id="CHEBI:30413"/>
    </ligand>
</feature>
<keyword evidence="7 10" id="KW-0560">Oxidoreductase</keyword>
<dbReference type="PRINTS" id="PR00067">
    <property type="entry name" value="CATALASE"/>
</dbReference>
<dbReference type="KEGG" id="dpt:Deipr_2053"/>
<dbReference type="EC" id="1.11.1.6" evidence="3 10"/>
<dbReference type="FunFam" id="2.40.180.10:FF:000003">
    <property type="entry name" value="Catalase"/>
    <property type="match status" value="1"/>
</dbReference>
<dbReference type="GO" id="GO:0005829">
    <property type="term" value="C:cytosol"/>
    <property type="evidence" value="ECO:0007669"/>
    <property type="project" value="TreeGrafter"/>
</dbReference>
<keyword evidence="17" id="KW-0614">Plasmid</keyword>
<dbReference type="InterPro" id="IPR024712">
    <property type="entry name" value="Catalase_clade2"/>
</dbReference>
<dbReference type="InterPro" id="IPR041399">
    <property type="entry name" value="Catalase_large_C"/>
</dbReference>
<evidence type="ECO:0000256" key="13">
    <source>
        <dbReference type="PIRSR" id="PIRSR038927-3"/>
    </source>
</evidence>
<dbReference type="GO" id="GO:0046872">
    <property type="term" value="F:metal ion binding"/>
    <property type="evidence" value="ECO:0007669"/>
    <property type="project" value="UniProtKB-KW"/>
</dbReference>
<comment type="similarity">
    <text evidence="2">Belongs to the catalase family. HPII subfamily.</text>
</comment>
<dbReference type="InterPro" id="IPR043156">
    <property type="entry name" value="Catalase_clade2_helical"/>
</dbReference>
<dbReference type="Gene3D" id="2.40.180.10">
    <property type="entry name" value="Catalase core domain"/>
    <property type="match status" value="1"/>
</dbReference>
<dbReference type="PANTHER" id="PTHR42821">
    <property type="entry name" value="CATALASE"/>
    <property type="match status" value="1"/>
</dbReference>
<feature type="region of interest" description="Disordered" evidence="15">
    <location>
        <begin position="1"/>
        <end position="49"/>
    </location>
</feature>
<comment type="function">
    <text evidence="10">Decomposes hydrogen peroxide into water and oxygen; serves to protect cells from the toxic effects of hydrogen peroxide.</text>
</comment>
<comment type="catalytic activity">
    <reaction evidence="10 14">
        <text>2 H2O2 = O2 + 2 H2O</text>
        <dbReference type="Rhea" id="RHEA:20309"/>
        <dbReference type="ChEBI" id="CHEBI:15377"/>
        <dbReference type="ChEBI" id="CHEBI:15379"/>
        <dbReference type="ChEBI" id="CHEBI:16240"/>
        <dbReference type="EC" id="1.11.1.6"/>
    </reaction>
</comment>
<keyword evidence="9 10" id="KW-0376">Hydrogen peroxide</keyword>
<dbReference type="Pfam" id="PF18011">
    <property type="entry name" value="Catalase_C"/>
    <property type="match status" value="1"/>
</dbReference>
<dbReference type="GO" id="GO:0004096">
    <property type="term" value="F:catalase activity"/>
    <property type="evidence" value="ECO:0007669"/>
    <property type="project" value="UniProtKB-UniRule"/>
</dbReference>
<dbReference type="Pfam" id="PF06628">
    <property type="entry name" value="Catalase-rel"/>
    <property type="match status" value="1"/>
</dbReference>
<evidence type="ECO:0000256" key="14">
    <source>
        <dbReference type="RuleBase" id="RU000498"/>
    </source>
</evidence>
<dbReference type="Gene3D" id="1.20.1370.20">
    <property type="match status" value="1"/>
</dbReference>
<dbReference type="PROSITE" id="PS51402">
    <property type="entry name" value="CATALASE_3"/>
    <property type="match status" value="1"/>
</dbReference>
<dbReference type="InterPro" id="IPR024708">
    <property type="entry name" value="Catalase_AS"/>
</dbReference>
<dbReference type="Gene3D" id="3.40.50.880">
    <property type="match status" value="1"/>
</dbReference>
<dbReference type="PIRSF" id="PIRSF038927">
    <property type="entry name" value="Catalase_clade2"/>
    <property type="match status" value="1"/>
</dbReference>
<evidence type="ECO:0000256" key="5">
    <source>
        <dbReference type="ARBA" id="ARBA00022617"/>
    </source>
</evidence>
<evidence type="ECO:0000313" key="18">
    <source>
        <dbReference type="Proteomes" id="UP000007718"/>
    </source>
</evidence>
<protein>
    <recommendedName>
        <fullName evidence="3 10">Catalase</fullName>
        <ecNumber evidence="3 10">1.11.1.6</ecNumber>
    </recommendedName>
</protein>
<feature type="active site" evidence="11">
    <location>
        <position position="170"/>
    </location>
</feature>
<dbReference type="RefSeq" id="WP_013622916.1">
    <property type="nucleotide sequence ID" value="NC_015169.1"/>
</dbReference>
<dbReference type="GO" id="GO:0020037">
    <property type="term" value="F:heme binding"/>
    <property type="evidence" value="ECO:0007669"/>
    <property type="project" value="UniProtKB-UniRule"/>
</dbReference>
<dbReference type="PANTHER" id="PTHR42821:SF1">
    <property type="entry name" value="CATALASE-B"/>
    <property type="match status" value="1"/>
</dbReference>
<name>F0RPY2_DEIPM</name>
<evidence type="ECO:0000256" key="12">
    <source>
        <dbReference type="PIRSR" id="PIRSR038927-2"/>
    </source>
</evidence>
<comment type="cofactor">
    <cofactor evidence="1 10 12">
        <name>heme</name>
        <dbReference type="ChEBI" id="CHEBI:30413"/>
    </cofactor>
</comment>
<dbReference type="Proteomes" id="UP000007718">
    <property type="component" value="Plasmid pDEIPR01"/>
</dbReference>
<evidence type="ECO:0000259" key="16">
    <source>
        <dbReference type="SMART" id="SM01060"/>
    </source>
</evidence>
<geneLocation type="plasmid" evidence="17 18">
    <name>pDEIPR01</name>
</geneLocation>